<gene>
    <name evidence="13" type="ORF">ACFPTO_18700</name>
</gene>
<dbReference type="PROSITE" id="PS00874">
    <property type="entry name" value="T2SP_F"/>
    <property type="match status" value="1"/>
</dbReference>
<comment type="caution">
    <text evidence="13">The sequence shown here is derived from an EMBL/GenBank/DDBJ whole genome shotgun (WGS) entry which is preliminary data.</text>
</comment>
<name>A0ABW0JCE7_9BURK</name>
<keyword evidence="4 10" id="KW-0813">Transport</keyword>
<evidence type="ECO:0000256" key="9">
    <source>
        <dbReference type="ARBA" id="ARBA00030750"/>
    </source>
</evidence>
<proteinExistence type="inferred from homology"/>
<evidence type="ECO:0000313" key="13">
    <source>
        <dbReference type="EMBL" id="MFC5430811.1"/>
    </source>
</evidence>
<dbReference type="PANTHER" id="PTHR30012:SF0">
    <property type="entry name" value="TYPE II SECRETION SYSTEM PROTEIN F-RELATED"/>
    <property type="match status" value="1"/>
</dbReference>
<keyword evidence="8 11" id="KW-0472">Membrane</keyword>
<reference evidence="14" key="1">
    <citation type="journal article" date="2019" name="Int. J. Syst. Evol. Microbiol.">
        <title>The Global Catalogue of Microorganisms (GCM) 10K type strain sequencing project: providing services to taxonomists for standard genome sequencing and annotation.</title>
        <authorList>
            <consortium name="The Broad Institute Genomics Platform"/>
            <consortium name="The Broad Institute Genome Sequencing Center for Infectious Disease"/>
            <person name="Wu L."/>
            <person name="Ma J."/>
        </authorList>
    </citation>
    <scope>NUCLEOTIDE SEQUENCE [LARGE SCALE GENOMIC DNA]</scope>
    <source>
        <strain evidence="14">CCUG 56042</strain>
    </source>
</reference>
<evidence type="ECO:0000313" key="14">
    <source>
        <dbReference type="Proteomes" id="UP001596103"/>
    </source>
</evidence>
<evidence type="ECO:0000256" key="7">
    <source>
        <dbReference type="ARBA" id="ARBA00022989"/>
    </source>
</evidence>
<dbReference type="EMBL" id="JBHSMP010000024">
    <property type="protein sequence ID" value="MFC5430811.1"/>
    <property type="molecule type" value="Genomic_DNA"/>
</dbReference>
<evidence type="ECO:0000256" key="2">
    <source>
        <dbReference type="ARBA" id="ARBA00004651"/>
    </source>
</evidence>
<dbReference type="InterPro" id="IPR001992">
    <property type="entry name" value="T2SS_GspF/T4SS_PilC_CS"/>
</dbReference>
<dbReference type="Pfam" id="PF00482">
    <property type="entry name" value="T2SSF"/>
    <property type="match status" value="2"/>
</dbReference>
<dbReference type="InterPro" id="IPR003004">
    <property type="entry name" value="GspF/PilC"/>
</dbReference>
<dbReference type="Gene3D" id="1.20.81.30">
    <property type="entry name" value="Type II secretion system (T2SS), domain F"/>
    <property type="match status" value="2"/>
</dbReference>
<comment type="function">
    <text evidence="1">Component of the type II secretion system inner membrane complex required for the energy-dependent secretion of extracellular factors such as proteases and toxins from the periplasm.</text>
</comment>
<comment type="subcellular location">
    <subcellularLocation>
        <location evidence="10">Cell inner membrane</location>
        <topology evidence="10">Multi-pass membrane protein</topology>
    </subcellularLocation>
    <subcellularLocation>
        <location evidence="2">Cell membrane</location>
        <topology evidence="2">Multi-pass membrane protein</topology>
    </subcellularLocation>
</comment>
<evidence type="ECO:0000256" key="11">
    <source>
        <dbReference type="SAM" id="Phobius"/>
    </source>
</evidence>
<organism evidence="13 14">
    <name type="scientific">Paraburkholderia denitrificans</name>
    <dbReference type="NCBI Taxonomy" id="694025"/>
    <lineage>
        <taxon>Bacteria</taxon>
        <taxon>Pseudomonadati</taxon>
        <taxon>Pseudomonadota</taxon>
        <taxon>Betaproteobacteria</taxon>
        <taxon>Burkholderiales</taxon>
        <taxon>Burkholderiaceae</taxon>
        <taxon>Paraburkholderia</taxon>
    </lineage>
</organism>
<evidence type="ECO:0000256" key="6">
    <source>
        <dbReference type="ARBA" id="ARBA00022692"/>
    </source>
</evidence>
<evidence type="ECO:0000256" key="8">
    <source>
        <dbReference type="ARBA" id="ARBA00023136"/>
    </source>
</evidence>
<keyword evidence="6 10" id="KW-0812">Transmembrane</keyword>
<dbReference type="Proteomes" id="UP001596103">
    <property type="component" value="Unassembled WGS sequence"/>
</dbReference>
<evidence type="ECO:0000256" key="3">
    <source>
        <dbReference type="ARBA" id="ARBA00005745"/>
    </source>
</evidence>
<feature type="domain" description="Type II secretion system protein GspF" evidence="12">
    <location>
        <begin position="63"/>
        <end position="187"/>
    </location>
</feature>
<evidence type="ECO:0000259" key="12">
    <source>
        <dbReference type="Pfam" id="PF00482"/>
    </source>
</evidence>
<keyword evidence="14" id="KW-1185">Reference proteome</keyword>
<feature type="transmembrane region" description="Helical" evidence="11">
    <location>
        <begin position="219"/>
        <end position="239"/>
    </location>
</feature>
<comment type="similarity">
    <text evidence="3 10">Belongs to the GSP F family.</text>
</comment>
<dbReference type="PANTHER" id="PTHR30012">
    <property type="entry name" value="GENERAL SECRETION PATHWAY PROTEIN"/>
    <property type="match status" value="1"/>
</dbReference>
<feature type="transmembrane region" description="Helical" evidence="11">
    <location>
        <begin position="368"/>
        <end position="388"/>
    </location>
</feature>
<feature type="transmembrane region" description="Helical" evidence="11">
    <location>
        <begin position="164"/>
        <end position="186"/>
    </location>
</feature>
<evidence type="ECO:0000256" key="5">
    <source>
        <dbReference type="ARBA" id="ARBA00022475"/>
    </source>
</evidence>
<evidence type="ECO:0000256" key="4">
    <source>
        <dbReference type="ARBA" id="ARBA00022448"/>
    </source>
</evidence>
<dbReference type="RefSeq" id="WP_377713572.1">
    <property type="nucleotide sequence ID" value="NZ_JBHSMP010000024.1"/>
</dbReference>
<sequence length="396" mass="42128">MSVQAFDVRLLIDGKLVERVVHGRDEADVRAQLGASSGIVLKVGRRARFGARRKAPAFALTLFLQELSTLLDAGLVLIEALEALRDKAGADRGSKPVLDRVVAVMVEGQPFSKALAKQPDVFPALLVATIESAEGSGQLPVVLKRYLQYETRIAQIRKRVTGALVYPALVIGIGCAILMFMAFFVIPRFATVFETMNTLPATARAMLAWSTLLAEHGGAIGFALVAAAVLAVGAIRGGAAKRLGARLMWRVPKVRDIAGLFALTRFYRTTGLLIEGGTPALGALELAGKTLPAQHRARLDAALVELRAGRTVSAVLAQHALTTPVAERLLRVGEQSGDLGGMCEHIAQFHDSALDRAIEMASKVFEPVLMLVVGGIVGAVVVLLYMPIFELAGSIG</sequence>
<keyword evidence="7 11" id="KW-1133">Transmembrane helix</keyword>
<dbReference type="InterPro" id="IPR018076">
    <property type="entry name" value="T2SS_GspF_dom"/>
</dbReference>
<feature type="domain" description="Type II secretion system protein GspF" evidence="12">
    <location>
        <begin position="266"/>
        <end position="387"/>
    </location>
</feature>
<accession>A0ABW0JCE7</accession>
<evidence type="ECO:0000256" key="1">
    <source>
        <dbReference type="ARBA" id="ARBA00002684"/>
    </source>
</evidence>
<keyword evidence="5" id="KW-1003">Cell membrane</keyword>
<dbReference type="PRINTS" id="PR00812">
    <property type="entry name" value="BCTERIALGSPF"/>
</dbReference>
<dbReference type="InterPro" id="IPR042094">
    <property type="entry name" value="T2SS_GspF_sf"/>
</dbReference>
<protein>
    <recommendedName>
        <fullName evidence="9">General secretion pathway protein F</fullName>
    </recommendedName>
</protein>
<evidence type="ECO:0000256" key="10">
    <source>
        <dbReference type="RuleBase" id="RU003923"/>
    </source>
</evidence>